<organism evidence="1">
    <name type="scientific">gut metagenome</name>
    <dbReference type="NCBI Taxonomy" id="749906"/>
    <lineage>
        <taxon>unclassified sequences</taxon>
        <taxon>metagenomes</taxon>
        <taxon>organismal metagenomes</taxon>
    </lineage>
</organism>
<reference evidence="1" key="1">
    <citation type="journal article" date="2012" name="PLoS ONE">
        <title>Gene sets for utilization of primary and secondary nutrition supplies in the distal gut of endangered iberian lynx.</title>
        <authorList>
            <person name="Alcaide M."/>
            <person name="Messina E."/>
            <person name="Richter M."/>
            <person name="Bargiela R."/>
            <person name="Peplies J."/>
            <person name="Huws S.A."/>
            <person name="Newbold C.J."/>
            <person name="Golyshin P.N."/>
            <person name="Simon M.A."/>
            <person name="Lopez G."/>
            <person name="Yakimov M.M."/>
            <person name="Ferrer M."/>
        </authorList>
    </citation>
    <scope>NUCLEOTIDE SEQUENCE</scope>
</reference>
<gene>
    <name evidence="1" type="ORF">EVA_07605</name>
</gene>
<proteinExistence type="predicted"/>
<name>J9GBR4_9ZZZZ</name>
<protein>
    <submittedName>
        <fullName evidence="1">Uncharacterized protein</fullName>
    </submittedName>
</protein>
<dbReference type="EMBL" id="AMCI01001863">
    <property type="protein sequence ID" value="EJX04289.1"/>
    <property type="molecule type" value="Genomic_DNA"/>
</dbReference>
<evidence type="ECO:0000313" key="1">
    <source>
        <dbReference type="EMBL" id="EJX04289.1"/>
    </source>
</evidence>
<dbReference type="AlphaFoldDB" id="J9GBR4"/>
<sequence length="42" mass="4818">MTMRKSVPKHSSVISATQVWLRLPSIMAKRDMKNSASVRTWT</sequence>
<comment type="caution">
    <text evidence="1">The sequence shown here is derived from an EMBL/GenBank/DDBJ whole genome shotgun (WGS) entry which is preliminary data.</text>
</comment>
<accession>J9GBR4</accession>